<sequence length="170" mass="20543">MNSRQSQSCNYMKELLFRIICLNKAIKIFKKVTKILLQKKKNLVDNWSRHKQKMSYKAFGCLNERCMKPEEKCLISLTTLKMAMIRQLILHYILKLLTIIVKKLPMIKTTFKAKDFFFYFYFLFSYYLLVNFKTNIKITTGRYKDNNDDRKYQEEKTMMNITILSITQCY</sequence>
<accession>X6PCK3</accession>
<dbReference type="AlphaFoldDB" id="X6PCK3"/>
<evidence type="ECO:0000313" key="2">
    <source>
        <dbReference type="EMBL" id="ETO35804.1"/>
    </source>
</evidence>
<keyword evidence="1" id="KW-1133">Transmembrane helix</keyword>
<evidence type="ECO:0000313" key="3">
    <source>
        <dbReference type="Proteomes" id="UP000023152"/>
    </source>
</evidence>
<feature type="transmembrane region" description="Helical" evidence="1">
    <location>
        <begin position="116"/>
        <end position="132"/>
    </location>
</feature>
<protein>
    <submittedName>
        <fullName evidence="2">Uncharacterized protein</fullName>
    </submittedName>
</protein>
<feature type="transmembrane region" description="Helical" evidence="1">
    <location>
        <begin position="88"/>
        <end position="104"/>
    </location>
</feature>
<reference evidence="2 3" key="1">
    <citation type="journal article" date="2013" name="Curr. Biol.">
        <title>The Genome of the Foraminiferan Reticulomyxa filosa.</title>
        <authorList>
            <person name="Glockner G."/>
            <person name="Hulsmann N."/>
            <person name="Schleicher M."/>
            <person name="Noegel A.A."/>
            <person name="Eichinger L."/>
            <person name="Gallinger C."/>
            <person name="Pawlowski J."/>
            <person name="Sierra R."/>
            <person name="Euteneuer U."/>
            <person name="Pillet L."/>
            <person name="Moustafa A."/>
            <person name="Platzer M."/>
            <person name="Groth M."/>
            <person name="Szafranski K."/>
            <person name="Schliwa M."/>
        </authorList>
    </citation>
    <scope>NUCLEOTIDE SEQUENCE [LARGE SCALE GENOMIC DNA]</scope>
</reference>
<organism evidence="2 3">
    <name type="scientific">Reticulomyxa filosa</name>
    <dbReference type="NCBI Taxonomy" id="46433"/>
    <lineage>
        <taxon>Eukaryota</taxon>
        <taxon>Sar</taxon>
        <taxon>Rhizaria</taxon>
        <taxon>Retaria</taxon>
        <taxon>Foraminifera</taxon>
        <taxon>Monothalamids</taxon>
        <taxon>Reticulomyxidae</taxon>
        <taxon>Reticulomyxa</taxon>
    </lineage>
</organism>
<evidence type="ECO:0000256" key="1">
    <source>
        <dbReference type="SAM" id="Phobius"/>
    </source>
</evidence>
<dbReference type="Proteomes" id="UP000023152">
    <property type="component" value="Unassembled WGS sequence"/>
</dbReference>
<proteinExistence type="predicted"/>
<name>X6PCK3_RETFI</name>
<comment type="caution">
    <text evidence="2">The sequence shown here is derived from an EMBL/GenBank/DDBJ whole genome shotgun (WGS) entry which is preliminary data.</text>
</comment>
<gene>
    <name evidence="2" type="ORF">RFI_01257</name>
</gene>
<keyword evidence="3" id="KW-1185">Reference proteome</keyword>
<keyword evidence="1" id="KW-0472">Membrane</keyword>
<dbReference type="EMBL" id="ASPP01001267">
    <property type="protein sequence ID" value="ETO35804.1"/>
    <property type="molecule type" value="Genomic_DNA"/>
</dbReference>
<keyword evidence="1" id="KW-0812">Transmembrane</keyword>